<protein>
    <submittedName>
        <fullName evidence="2">Ornithine cyclodeaminase family protein</fullName>
    </submittedName>
</protein>
<proteinExistence type="inferred from homology"/>
<dbReference type="EMBL" id="JBHSNB010000004">
    <property type="protein sequence ID" value="MFC5586836.1"/>
    <property type="molecule type" value="Genomic_DNA"/>
</dbReference>
<organism evidence="2 3">
    <name type="scientific">Nitratireductor kimnyeongensis</name>
    <dbReference type="NCBI Taxonomy" id="430679"/>
    <lineage>
        <taxon>Bacteria</taxon>
        <taxon>Pseudomonadati</taxon>
        <taxon>Pseudomonadota</taxon>
        <taxon>Alphaproteobacteria</taxon>
        <taxon>Hyphomicrobiales</taxon>
        <taxon>Phyllobacteriaceae</taxon>
        <taxon>Nitratireductor</taxon>
    </lineage>
</organism>
<comment type="similarity">
    <text evidence="1">Belongs to the ornithine cyclodeaminase/mu-crystallin family.</text>
</comment>
<gene>
    <name evidence="2" type="ORF">ACFPOD_17115</name>
</gene>
<dbReference type="RefSeq" id="WP_223022089.1">
    <property type="nucleotide sequence ID" value="NZ_CP078143.1"/>
</dbReference>
<reference evidence="3" key="1">
    <citation type="journal article" date="2019" name="Int. J. Syst. Evol. Microbiol.">
        <title>The Global Catalogue of Microorganisms (GCM) 10K type strain sequencing project: providing services to taxonomists for standard genome sequencing and annotation.</title>
        <authorList>
            <consortium name="The Broad Institute Genomics Platform"/>
            <consortium name="The Broad Institute Genome Sequencing Center for Infectious Disease"/>
            <person name="Wu L."/>
            <person name="Ma J."/>
        </authorList>
    </citation>
    <scope>NUCLEOTIDE SEQUENCE [LARGE SCALE GENOMIC DNA]</scope>
    <source>
        <strain evidence="3">JCM 3366</strain>
    </source>
</reference>
<accession>A0ABW0TDW3</accession>
<dbReference type="SUPFAM" id="SSF51735">
    <property type="entry name" value="NAD(P)-binding Rossmann-fold domains"/>
    <property type="match status" value="1"/>
</dbReference>
<dbReference type="PIRSF" id="PIRSF001439">
    <property type="entry name" value="CryM"/>
    <property type="match status" value="1"/>
</dbReference>
<dbReference type="Proteomes" id="UP001596107">
    <property type="component" value="Unassembled WGS sequence"/>
</dbReference>
<keyword evidence="3" id="KW-1185">Reference proteome</keyword>
<dbReference type="Pfam" id="PF02423">
    <property type="entry name" value="OCD_Mu_crystall"/>
    <property type="match status" value="1"/>
</dbReference>
<evidence type="ECO:0000256" key="1">
    <source>
        <dbReference type="ARBA" id="ARBA00008903"/>
    </source>
</evidence>
<dbReference type="InterPro" id="IPR003462">
    <property type="entry name" value="ODC_Mu_crystall"/>
</dbReference>
<evidence type="ECO:0000313" key="3">
    <source>
        <dbReference type="Proteomes" id="UP001596107"/>
    </source>
</evidence>
<comment type="caution">
    <text evidence="2">The sequence shown here is derived from an EMBL/GenBank/DDBJ whole genome shotgun (WGS) entry which is preliminary data.</text>
</comment>
<dbReference type="Gene3D" id="3.40.50.720">
    <property type="entry name" value="NAD(P)-binding Rossmann-like Domain"/>
    <property type="match status" value="1"/>
</dbReference>
<dbReference type="PANTHER" id="PTHR13812:SF19">
    <property type="entry name" value="KETIMINE REDUCTASE MU-CRYSTALLIN"/>
    <property type="match status" value="1"/>
</dbReference>
<evidence type="ECO:0000313" key="2">
    <source>
        <dbReference type="EMBL" id="MFC5586836.1"/>
    </source>
</evidence>
<sequence>MEMIDAKRVHELLDYEGLFAALEAAHKGGMPKQSDRLIYQEPNPQGQPDIFIILPAWEPQEGILAKLVTSFPNNKARHNLPTVNSIYVFINADTGVAEAVIDGEAVIFRKTSSDSAFGSKLLSREDAENFLMIGAGGLAPYLVKAHLAARPSLKRVMLWNRTGANAEGLAKTLAAEGIEADVVSDLDKAVSEADIISSATMANEPHLKGRLLKPGAHVDLVGSFTPEMREADDDVLKRASIFVDHRQTTTRSGEFLGPYERGIITPDDVHGDLFELCQGKVKGRQSADEITMMKNGGGSHIDYYVAKYLMDRHHGRPFSTRCSN</sequence>
<name>A0ABW0TDW3_9HYPH</name>
<dbReference type="InterPro" id="IPR036291">
    <property type="entry name" value="NAD(P)-bd_dom_sf"/>
</dbReference>
<dbReference type="PANTHER" id="PTHR13812">
    <property type="entry name" value="KETIMINE REDUCTASE MU-CRYSTALLIN"/>
    <property type="match status" value="1"/>
</dbReference>
<dbReference type="InterPro" id="IPR023401">
    <property type="entry name" value="ODC_N"/>
</dbReference>
<dbReference type="Gene3D" id="3.30.1780.10">
    <property type="entry name" value="ornithine cyclodeaminase, domain 1"/>
    <property type="match status" value="1"/>
</dbReference>